<comment type="similarity">
    <text evidence="1">Belongs to the azoreductase type 2 family.</text>
</comment>
<dbReference type="GO" id="GO:0016491">
    <property type="term" value="F:oxidoreductase activity"/>
    <property type="evidence" value="ECO:0007669"/>
    <property type="project" value="InterPro"/>
</dbReference>
<dbReference type="RefSeq" id="WP_113657192.1">
    <property type="nucleotide sequence ID" value="NZ_KZ845663.1"/>
</dbReference>
<dbReference type="PANTHER" id="PTHR30543">
    <property type="entry name" value="CHROMATE REDUCTASE"/>
    <property type="match status" value="1"/>
</dbReference>
<reference evidence="3 4" key="2">
    <citation type="submission" date="2018-06" db="EMBL/GenBank/DDBJ databases">
        <authorList>
            <person name="Zhirakovskaya E."/>
        </authorList>
    </citation>
    <scope>NUCLEOTIDE SEQUENCE [LARGE SCALE GENOMIC DNA]</scope>
    <source>
        <strain evidence="3 4">FBKL4.011</strain>
    </source>
</reference>
<dbReference type="OrthoDB" id="9790975at2"/>
<gene>
    <name evidence="3" type="ORF">DL897_00610</name>
</gene>
<dbReference type="GO" id="GO:0005829">
    <property type="term" value="C:cytosol"/>
    <property type="evidence" value="ECO:0007669"/>
    <property type="project" value="TreeGrafter"/>
</dbReference>
<dbReference type="Pfam" id="PF03358">
    <property type="entry name" value="FMN_red"/>
    <property type="match status" value="1"/>
</dbReference>
<dbReference type="InterPro" id="IPR005025">
    <property type="entry name" value="FMN_Rdtase-like_dom"/>
</dbReference>
<comment type="caution">
    <text evidence="3">The sequence shown here is derived from an EMBL/GenBank/DDBJ whole genome shotgun (WGS) entry which is preliminary data.</text>
</comment>
<evidence type="ECO:0000313" key="4">
    <source>
        <dbReference type="Proteomes" id="UP000251213"/>
    </source>
</evidence>
<dbReference type="SUPFAM" id="SSF52218">
    <property type="entry name" value="Flavoproteins"/>
    <property type="match status" value="1"/>
</dbReference>
<dbReference type="GO" id="GO:0010181">
    <property type="term" value="F:FMN binding"/>
    <property type="evidence" value="ECO:0007669"/>
    <property type="project" value="TreeGrafter"/>
</dbReference>
<reference evidence="3 4" key="1">
    <citation type="submission" date="2018-06" db="EMBL/GenBank/DDBJ databases">
        <title>Thermoflavimicrobium daqus sp. nov., a thermophilic microbe isolated from Moutai-flavour Daqu.</title>
        <authorList>
            <person name="Wang X."/>
            <person name="Zhou H."/>
        </authorList>
    </citation>
    <scope>NUCLEOTIDE SEQUENCE [LARGE SCALE GENOMIC DNA]</scope>
    <source>
        <strain evidence="3 4">FBKL4.011</strain>
    </source>
</reference>
<dbReference type="Proteomes" id="UP000251213">
    <property type="component" value="Unassembled WGS sequence"/>
</dbReference>
<dbReference type="EMBL" id="QJKK01000001">
    <property type="protein sequence ID" value="RAL26587.1"/>
    <property type="molecule type" value="Genomic_DNA"/>
</dbReference>
<dbReference type="Gene3D" id="3.40.50.360">
    <property type="match status" value="1"/>
</dbReference>
<dbReference type="InterPro" id="IPR029039">
    <property type="entry name" value="Flavoprotein-like_sf"/>
</dbReference>
<evidence type="ECO:0000313" key="3">
    <source>
        <dbReference type="EMBL" id="RAL26587.1"/>
    </source>
</evidence>
<feature type="domain" description="NADPH-dependent FMN reductase-like" evidence="2">
    <location>
        <begin position="1"/>
        <end position="143"/>
    </location>
</feature>
<accession>A0A364K8G8</accession>
<sequence>MKILAIAGSMNPGSTTKQSVKIVMEAAQKYGAEVELFDFREKPLPIYDNRSDDSTYPESVQRFKAKMLEADGFIFGSPEYHGSISGVLKNALDFIGARELEGKLVALVATAGGAMGATNTLNTLSIICRTLHAWPLPSMVSVPRSYMAFNPDGSLKDEKIQQRLEDLGKSLVEAIEIMGKEVRKI</sequence>
<proteinExistence type="inferred from homology"/>
<name>A0A364K8G8_9BACL</name>
<protein>
    <submittedName>
        <fullName evidence="3">Flavin reductase</fullName>
    </submittedName>
</protein>
<dbReference type="AlphaFoldDB" id="A0A364K8G8"/>
<dbReference type="InterPro" id="IPR050712">
    <property type="entry name" value="NAD(P)H-dep_reductase"/>
</dbReference>
<evidence type="ECO:0000256" key="1">
    <source>
        <dbReference type="ARBA" id="ARBA00009428"/>
    </source>
</evidence>
<evidence type="ECO:0000259" key="2">
    <source>
        <dbReference type="Pfam" id="PF03358"/>
    </source>
</evidence>
<organism evidence="3 4">
    <name type="scientific">Thermoflavimicrobium daqui</name>
    <dbReference type="NCBI Taxonomy" id="2137476"/>
    <lineage>
        <taxon>Bacteria</taxon>
        <taxon>Bacillati</taxon>
        <taxon>Bacillota</taxon>
        <taxon>Bacilli</taxon>
        <taxon>Bacillales</taxon>
        <taxon>Thermoactinomycetaceae</taxon>
        <taxon>Thermoflavimicrobium</taxon>
    </lineage>
</organism>
<dbReference type="PANTHER" id="PTHR30543:SF21">
    <property type="entry name" value="NAD(P)H-DEPENDENT FMN REDUCTASE LOT6"/>
    <property type="match status" value="1"/>
</dbReference>
<keyword evidence="4" id="KW-1185">Reference proteome</keyword>